<dbReference type="Pfam" id="PF08628">
    <property type="entry name" value="Nexin_C"/>
    <property type="match status" value="1"/>
</dbReference>
<proteinExistence type="predicted"/>
<dbReference type="OrthoDB" id="120967at2759"/>
<dbReference type="InterPro" id="IPR013937">
    <property type="entry name" value="Sorting_nexin_C"/>
</dbReference>
<dbReference type="PANTHER" id="PTHR22775:SF3">
    <property type="entry name" value="SORTING NEXIN-13"/>
    <property type="match status" value="1"/>
</dbReference>
<dbReference type="Proteomes" id="UP000019377">
    <property type="component" value="Unassembled WGS sequence"/>
</dbReference>
<dbReference type="HOGENOM" id="CLU_384998_0_0_1"/>
<accession>V5GNA2</accession>
<dbReference type="PANTHER" id="PTHR22775">
    <property type="entry name" value="SORTING NEXIN"/>
    <property type="match status" value="1"/>
</dbReference>
<evidence type="ECO:0000313" key="4">
    <source>
        <dbReference type="Proteomes" id="UP000019377"/>
    </source>
</evidence>
<feature type="compositionally biased region" description="Polar residues" evidence="1">
    <location>
        <begin position="516"/>
        <end position="533"/>
    </location>
</feature>
<evidence type="ECO:0000259" key="2">
    <source>
        <dbReference type="Pfam" id="PF08628"/>
    </source>
</evidence>
<feature type="compositionally biased region" description="Low complexity" evidence="1">
    <location>
        <begin position="534"/>
        <end position="551"/>
    </location>
</feature>
<keyword evidence="4" id="KW-1185">Reference proteome</keyword>
<gene>
    <name evidence="3" type="ORF">PSEUBRA_SCAF2g02534</name>
</gene>
<dbReference type="GO" id="GO:0035091">
    <property type="term" value="F:phosphatidylinositol binding"/>
    <property type="evidence" value="ECO:0007669"/>
    <property type="project" value="TreeGrafter"/>
</dbReference>
<feature type="region of interest" description="Disordered" evidence="1">
    <location>
        <begin position="470"/>
        <end position="553"/>
    </location>
</feature>
<feature type="compositionally biased region" description="Polar residues" evidence="1">
    <location>
        <begin position="284"/>
        <end position="309"/>
    </location>
</feature>
<dbReference type="eggNOG" id="KOG2101">
    <property type="taxonomic scope" value="Eukaryota"/>
</dbReference>
<feature type="compositionally biased region" description="Polar residues" evidence="1">
    <location>
        <begin position="184"/>
        <end position="200"/>
    </location>
</feature>
<dbReference type="AlphaFoldDB" id="V5GNA2"/>
<dbReference type="STRING" id="1365824.V5GNA2"/>
<feature type="compositionally biased region" description="Polar residues" evidence="1">
    <location>
        <begin position="470"/>
        <end position="483"/>
    </location>
</feature>
<feature type="domain" description="Sorting nexin C-terminal" evidence="2">
    <location>
        <begin position="579"/>
        <end position="698"/>
    </location>
</feature>
<name>V5GNA2_KALBG</name>
<organism evidence="3 4">
    <name type="scientific">Kalmanozyma brasiliensis (strain GHG001)</name>
    <name type="common">Yeast</name>
    <name type="synonym">Pseudozyma brasiliensis</name>
    <dbReference type="NCBI Taxonomy" id="1365824"/>
    <lineage>
        <taxon>Eukaryota</taxon>
        <taxon>Fungi</taxon>
        <taxon>Dikarya</taxon>
        <taxon>Basidiomycota</taxon>
        <taxon>Ustilaginomycotina</taxon>
        <taxon>Ustilaginomycetes</taxon>
        <taxon>Ustilaginales</taxon>
        <taxon>Ustilaginaceae</taxon>
        <taxon>Kalmanozyma</taxon>
    </lineage>
</organism>
<reference evidence="4" key="1">
    <citation type="journal article" date="2013" name="Genome Announc.">
        <title>Draft genome sequence of Pseudozyma brasiliensis sp. nov. strain GHG001, a high producer of endo-1,4-xylanase isolated from an insect pest of sugarcane.</title>
        <authorList>
            <person name="Oliveira J.V.D.C."/>
            <person name="dos Santos R.A.C."/>
            <person name="Borges T.A."/>
            <person name="Riano-Pachon D.M."/>
            <person name="Goldman G.H."/>
        </authorList>
    </citation>
    <scope>NUCLEOTIDE SEQUENCE [LARGE SCALE GENOMIC DNA]</scope>
    <source>
        <strain evidence="4">GHG001</strain>
    </source>
</reference>
<dbReference type="GeneID" id="27419603"/>
<sequence>MDEPKHDEEASWAAMYSLLSDRSSSAYDAFESFLEQPNNRFCAPNEGESLLRLHTQLDTLASIMEFATLDEQTFRADASTILSKALETLPGTLPATHDGQRPVLVRRSAQQVLTNLEWCANMDVVEPLRETIIARLVQLHSAFLVSGTQQAARQTESAQSSPITSRFSATMPRTDSPEPHQLGMLSNNKENRLNYSSTDSDLAPYRYEPRRKTPALSPKPTLPQSGTQTPPRAPSVPPVSAGGAVMGPPSGLSRPMSVPPRTPSAQPKAPQMVVPGHSADQPPGTMQRSSTDLQTAHTGTDSPQPSAATSTVISITDISANADSGRSMDLRTFEVMISVEGMADTSDAASAISPDGFVLVRRWHEFEQMDVEIQRQPRSSHPLPRLPAVKGRRSADACRLLEAYLFDLLQPSNRAQMASISGAKSFFDRTRAGASAEDLRRKGGPGAFLGGIGKGIVSGVNSVGKQAARTSSTGVQAISTATGFSDGLPAPRRPSSTAHSPMLGSGRSPDGASRFVVSSPNIDTASSTTSAFVSRTNSPSPSPSRRTQPAPEMSARQLDMLLSSVFAVADEAFNLQGGWTLRRGMLRVLEQVVRTTYASSIVAGFNNAAASLNVGNFARWIEDLTNSLWPNGRRWGSEIGTADEKPPRTEKEKLATREKAREIVVSYAPAQAGYLLGPGGKVACVKALAEVHATLMDPITASDLGLTVVLKALDMASR</sequence>
<evidence type="ECO:0000256" key="1">
    <source>
        <dbReference type="SAM" id="MobiDB-lite"/>
    </source>
</evidence>
<protein>
    <recommendedName>
        <fullName evidence="2">Sorting nexin C-terminal domain-containing protein</fullName>
    </recommendedName>
</protein>
<dbReference type="EMBL" id="KI545862">
    <property type="protein sequence ID" value="EST07442.1"/>
    <property type="molecule type" value="Genomic_DNA"/>
</dbReference>
<feature type="compositionally biased region" description="Polar residues" evidence="1">
    <location>
        <begin position="152"/>
        <end position="173"/>
    </location>
</feature>
<feature type="region of interest" description="Disordered" evidence="1">
    <location>
        <begin position="152"/>
        <end position="309"/>
    </location>
</feature>
<evidence type="ECO:0000313" key="3">
    <source>
        <dbReference type="EMBL" id="EST07442.1"/>
    </source>
</evidence>